<accession>A0ABS9EBM4</accession>
<dbReference type="InterPro" id="IPR006696">
    <property type="entry name" value="DUF423"/>
</dbReference>
<feature type="transmembrane region" description="Helical" evidence="6">
    <location>
        <begin position="70"/>
        <end position="89"/>
    </location>
</feature>
<keyword evidence="8" id="KW-1185">Reference proteome</keyword>
<evidence type="ECO:0000256" key="2">
    <source>
        <dbReference type="ARBA" id="ARBA00009694"/>
    </source>
</evidence>
<keyword evidence="4 6" id="KW-1133">Transmembrane helix</keyword>
<evidence type="ECO:0000313" key="7">
    <source>
        <dbReference type="EMBL" id="MCF4100285.1"/>
    </source>
</evidence>
<keyword evidence="5 6" id="KW-0472">Membrane</keyword>
<evidence type="ECO:0000256" key="5">
    <source>
        <dbReference type="ARBA" id="ARBA00023136"/>
    </source>
</evidence>
<keyword evidence="3 6" id="KW-0812">Transmembrane</keyword>
<protein>
    <submittedName>
        <fullName evidence="7">DUF423 domain-containing protein</fullName>
    </submittedName>
</protein>
<proteinExistence type="inferred from homology"/>
<dbReference type="PANTHER" id="PTHR43461:SF1">
    <property type="entry name" value="TRANSMEMBRANE PROTEIN 256"/>
    <property type="match status" value="1"/>
</dbReference>
<comment type="caution">
    <text evidence="7">The sequence shown here is derived from an EMBL/GenBank/DDBJ whole genome shotgun (WGS) entry which is preliminary data.</text>
</comment>
<gene>
    <name evidence="7" type="ORF">L1I30_01275</name>
</gene>
<evidence type="ECO:0000256" key="1">
    <source>
        <dbReference type="ARBA" id="ARBA00004141"/>
    </source>
</evidence>
<comment type="subcellular location">
    <subcellularLocation>
        <location evidence="1">Membrane</location>
        <topology evidence="1">Multi-pass membrane protein</topology>
    </subcellularLocation>
</comment>
<dbReference type="Pfam" id="PF04241">
    <property type="entry name" value="DUF423"/>
    <property type="match status" value="1"/>
</dbReference>
<feature type="transmembrane region" description="Helical" evidence="6">
    <location>
        <begin position="47"/>
        <end position="63"/>
    </location>
</feature>
<comment type="similarity">
    <text evidence="2">Belongs to the UPF0382 family.</text>
</comment>
<reference evidence="7" key="1">
    <citation type="submission" date="2022-01" db="EMBL/GenBank/DDBJ databases">
        <title>Gillisia lutea sp. nov., isolated from marine plastic residues from the Malvarosa beach (Valencia, Spain).</title>
        <authorList>
            <person name="Vidal-Verdu A."/>
            <person name="Molina-Menor E."/>
            <person name="Satari L."/>
            <person name="Pascual J."/>
            <person name="Pereto J."/>
            <person name="Porcar M."/>
        </authorList>
    </citation>
    <scope>NUCLEOTIDE SEQUENCE</scope>
    <source>
        <strain evidence="7">M10.2A</strain>
    </source>
</reference>
<name>A0ABS9EBM4_9FLAO</name>
<evidence type="ECO:0000256" key="4">
    <source>
        <dbReference type="ARBA" id="ARBA00022989"/>
    </source>
</evidence>
<dbReference type="PANTHER" id="PTHR43461">
    <property type="entry name" value="TRANSMEMBRANE PROTEIN 256"/>
    <property type="match status" value="1"/>
</dbReference>
<evidence type="ECO:0000256" key="6">
    <source>
        <dbReference type="SAM" id="Phobius"/>
    </source>
</evidence>
<feature type="transmembrane region" description="Helical" evidence="6">
    <location>
        <begin position="101"/>
        <end position="121"/>
    </location>
</feature>
<organism evidence="7 8">
    <name type="scientific">Gillisia lutea</name>
    <dbReference type="NCBI Taxonomy" id="2909668"/>
    <lineage>
        <taxon>Bacteria</taxon>
        <taxon>Pseudomonadati</taxon>
        <taxon>Bacteroidota</taxon>
        <taxon>Flavobacteriia</taxon>
        <taxon>Flavobacteriales</taxon>
        <taxon>Flavobacteriaceae</taxon>
        <taxon>Gillisia</taxon>
    </lineage>
</organism>
<evidence type="ECO:0000256" key="3">
    <source>
        <dbReference type="ARBA" id="ARBA00022692"/>
    </source>
</evidence>
<sequence length="129" mass="14297">MSRRFYISGFLFGLIAIILGAFATHGLKPLLSVEAMVSFETGVKYQIYHSLLLIVLGNIKELALNSLKWVYYFLMGGIILFSGSIYLLATNALTGFDFTKIALLTPLGGSLLILAWALLLFKFITLKNK</sequence>
<dbReference type="RefSeq" id="WP_236132434.1">
    <property type="nucleotide sequence ID" value="NZ_JAKGTH010000006.1"/>
</dbReference>
<dbReference type="EMBL" id="JAKGTH010000006">
    <property type="protein sequence ID" value="MCF4100285.1"/>
    <property type="molecule type" value="Genomic_DNA"/>
</dbReference>
<evidence type="ECO:0000313" key="8">
    <source>
        <dbReference type="Proteomes" id="UP001179363"/>
    </source>
</evidence>
<dbReference type="Proteomes" id="UP001179363">
    <property type="component" value="Unassembled WGS sequence"/>
</dbReference>